<dbReference type="SUPFAM" id="SSF51905">
    <property type="entry name" value="FAD/NAD(P)-binding domain"/>
    <property type="match status" value="1"/>
</dbReference>
<dbReference type="OMA" id="EFKPWRD"/>
<evidence type="ECO:0000256" key="1">
    <source>
        <dbReference type="ARBA" id="ARBA00001974"/>
    </source>
</evidence>
<keyword evidence="4" id="KW-1185">Reference proteome</keyword>
<dbReference type="InParanoid" id="E9E6F0"/>
<protein>
    <submittedName>
        <fullName evidence="3">Flavin-binding monooxygenase</fullName>
    </submittedName>
</protein>
<dbReference type="Pfam" id="PF13738">
    <property type="entry name" value="Pyr_redox_3"/>
    <property type="match status" value="1"/>
</dbReference>
<dbReference type="PRINTS" id="PR00411">
    <property type="entry name" value="PNDRDTASEI"/>
</dbReference>
<organism evidence="4">
    <name type="scientific">Metarhizium acridum (strain CQMa 102)</name>
    <dbReference type="NCBI Taxonomy" id="655827"/>
    <lineage>
        <taxon>Eukaryota</taxon>
        <taxon>Fungi</taxon>
        <taxon>Dikarya</taxon>
        <taxon>Ascomycota</taxon>
        <taxon>Pezizomycotina</taxon>
        <taxon>Sordariomycetes</taxon>
        <taxon>Hypocreomycetidae</taxon>
        <taxon>Hypocreales</taxon>
        <taxon>Clavicipitaceae</taxon>
        <taxon>Metarhizium</taxon>
    </lineage>
</organism>
<keyword evidence="2 3" id="KW-0560">Oxidoreductase</keyword>
<dbReference type="Gene3D" id="3.50.50.60">
    <property type="entry name" value="FAD/NAD(P)-binding domain"/>
    <property type="match status" value="2"/>
</dbReference>
<dbReference type="PANTHER" id="PTHR43872:SF1">
    <property type="entry name" value="MONOOXYGENASE, PUTATIVE (AFU_ORTHOLOGUE AFUA_8G02570)-RELATED"/>
    <property type="match status" value="1"/>
</dbReference>
<gene>
    <name evidence="3" type="ORF">MAC_05448</name>
</gene>
<comment type="cofactor">
    <cofactor evidence="1">
        <name>FAD</name>
        <dbReference type="ChEBI" id="CHEBI:57692"/>
    </cofactor>
</comment>
<dbReference type="Proteomes" id="UP000002499">
    <property type="component" value="Unassembled WGS sequence"/>
</dbReference>
<dbReference type="InterPro" id="IPR051820">
    <property type="entry name" value="FAD-binding_MO"/>
</dbReference>
<name>E9E6F0_METAQ</name>
<dbReference type="InterPro" id="IPR036188">
    <property type="entry name" value="FAD/NAD-bd_sf"/>
</dbReference>
<dbReference type="AlphaFoldDB" id="E9E6F0"/>
<dbReference type="PANTHER" id="PTHR43872">
    <property type="entry name" value="MONOOXYGENASE, PUTATIVE (AFU_ORTHOLOGUE AFUA_8G02570)-RELATED"/>
    <property type="match status" value="1"/>
</dbReference>
<keyword evidence="2 3" id="KW-0503">Monooxygenase</keyword>
<dbReference type="OrthoDB" id="66881at2759"/>
<evidence type="ECO:0000313" key="3">
    <source>
        <dbReference type="EMBL" id="EFY88554.1"/>
    </source>
</evidence>
<sequence length="503" mass="56884">MDAKSEEALPSSSDFDVVIVGAGVSGINAAYRVQNDAPASTSYVILESRDAIGGTWDLWRYPGIRSDSDVFTFSFGWNPWPGKESMASGGKIKQYMVESAQQAGIAKHIRHGHKVVSANWNADEKRWEVTAQQQGDDEDMDQDGRAKRPQLFRSRFLFLGTGYYDYKEPFPSAIPGMDNFRGKLINPMYWPQDYDYTDKEMVIIGSGATAVSIVPAVANRVKHVTMLQRSPGWYFSLNQYGRIARLLAVIFPGRMARRLNRYRWMVQTQFLLFLCRNMPTVAGALLRLFTSLQLPKGADWNRDFQPRYRPWDQRLCIVRDGDFFSALRSRQASVVTDHVDTVTEDGIVLQSGQVLKAHVIVAATGIQLKFGGGIQFSVNNLPVDLADRFAWKQCMLQDVPNLVFSFGYAENSWTLGADCAATVMVRVMKELQRQRLTCAAPRMDASEAKTMEPRPLWRLTSTYLRNMKSVFPKGGTGQWRPRRYYFSDAWAASWGGMKGLVME</sequence>
<proteinExistence type="predicted"/>
<dbReference type="EMBL" id="GL698510">
    <property type="protein sequence ID" value="EFY88554.1"/>
    <property type="molecule type" value="Genomic_DNA"/>
</dbReference>
<dbReference type="eggNOG" id="KOG1399">
    <property type="taxonomic scope" value="Eukaryota"/>
</dbReference>
<dbReference type="HOGENOM" id="CLU_032067_2_0_1"/>
<evidence type="ECO:0000256" key="2">
    <source>
        <dbReference type="ARBA" id="ARBA00023033"/>
    </source>
</evidence>
<accession>E9E6F0</accession>
<dbReference type="GO" id="GO:0004497">
    <property type="term" value="F:monooxygenase activity"/>
    <property type="evidence" value="ECO:0007669"/>
    <property type="project" value="UniProtKB-KW"/>
</dbReference>
<reference evidence="3 4" key="1">
    <citation type="journal article" date="2011" name="PLoS Genet.">
        <title>Genome sequencing and comparative transcriptomics of the model entomopathogenic fungi Metarhizium anisopliae and M. acridum.</title>
        <authorList>
            <person name="Gao Q."/>
            <person name="Jin K."/>
            <person name="Ying S.H."/>
            <person name="Zhang Y."/>
            <person name="Xiao G."/>
            <person name="Shang Y."/>
            <person name="Duan Z."/>
            <person name="Hu X."/>
            <person name="Xie X.Q."/>
            <person name="Zhou G."/>
            <person name="Peng G."/>
            <person name="Luo Z."/>
            <person name="Huang W."/>
            <person name="Wang B."/>
            <person name="Fang W."/>
            <person name="Wang S."/>
            <person name="Zhong Y."/>
            <person name="Ma L.J."/>
            <person name="St Leger R.J."/>
            <person name="Zhao G.P."/>
            <person name="Pei Y."/>
            <person name="Feng M.G."/>
            <person name="Xia Y."/>
            <person name="Wang C."/>
        </authorList>
    </citation>
    <scope>NUCLEOTIDE SEQUENCE [LARGE SCALE GENOMIC DNA]</scope>
    <source>
        <strain evidence="3 4">CQMa 102</strain>
    </source>
</reference>
<evidence type="ECO:0000313" key="4">
    <source>
        <dbReference type="Proteomes" id="UP000002499"/>
    </source>
</evidence>